<evidence type="ECO:0000256" key="3">
    <source>
        <dbReference type="ARBA" id="ARBA00023157"/>
    </source>
</evidence>
<accession>A0A1M7Z8Y5</accession>
<dbReference type="Pfam" id="PF01323">
    <property type="entry name" value="DSBA"/>
    <property type="match status" value="1"/>
</dbReference>
<feature type="chain" id="PRO_5009929962" evidence="5">
    <location>
        <begin position="31"/>
        <end position="271"/>
    </location>
</feature>
<dbReference type="GO" id="GO:0016491">
    <property type="term" value="F:oxidoreductase activity"/>
    <property type="evidence" value="ECO:0007669"/>
    <property type="project" value="UniProtKB-KW"/>
</dbReference>
<dbReference type="Pfam" id="PF18312">
    <property type="entry name" value="ScsC_N"/>
    <property type="match status" value="1"/>
</dbReference>
<evidence type="ECO:0000313" key="8">
    <source>
        <dbReference type="Proteomes" id="UP000186406"/>
    </source>
</evidence>
<keyword evidence="7" id="KW-0413">Isomerase</keyword>
<dbReference type="STRING" id="1123029.SAMN02745172_00748"/>
<sequence length="271" mass="29047">MLIPSKRRRHTTGAVALAAVLALATPFTSAAPVLAADSGPVTSFDAKQRADIEKIVRDYLIANPDILVEVSSALQKRQEVAAEEAQKDVIKAQSDTLLNSKNQVVLGNPQGDVTLVEFFDYNCGYCRRAVEDTFALIDQDPKLRVVLKEFPILTEGSVEAARVAIAVKDVAPDRYAEFHRAMFAMKGQADGKRALQVAEKLGIDGSKLEAAMKGPDVEDTLQETHNLAQLLQISGTPSYVIGDAVLPGAVGVAALKERIDTVRKCGGTSSC</sequence>
<dbReference type="GO" id="GO:0016853">
    <property type="term" value="F:isomerase activity"/>
    <property type="evidence" value="ECO:0007669"/>
    <property type="project" value="UniProtKB-KW"/>
</dbReference>
<keyword evidence="3" id="KW-1015">Disulfide bond</keyword>
<proteinExistence type="predicted"/>
<dbReference type="EMBL" id="FRXO01000001">
    <property type="protein sequence ID" value="SHO61381.1"/>
    <property type="molecule type" value="Genomic_DNA"/>
</dbReference>
<evidence type="ECO:0000259" key="6">
    <source>
        <dbReference type="PROSITE" id="PS51352"/>
    </source>
</evidence>
<dbReference type="PROSITE" id="PS51352">
    <property type="entry name" value="THIOREDOXIN_2"/>
    <property type="match status" value="1"/>
</dbReference>
<dbReference type="Gene3D" id="3.40.30.10">
    <property type="entry name" value="Glutaredoxin"/>
    <property type="match status" value="1"/>
</dbReference>
<dbReference type="InterPro" id="IPR013766">
    <property type="entry name" value="Thioredoxin_domain"/>
</dbReference>
<dbReference type="AlphaFoldDB" id="A0A1M7Z8Y5"/>
<keyword evidence="2" id="KW-0560">Oxidoreductase</keyword>
<keyword evidence="1 5" id="KW-0732">Signal</keyword>
<dbReference type="SUPFAM" id="SSF52833">
    <property type="entry name" value="Thioredoxin-like"/>
    <property type="match status" value="1"/>
</dbReference>
<organism evidence="7 8">
    <name type="scientific">Pseudoxanthobacter soli DSM 19599</name>
    <dbReference type="NCBI Taxonomy" id="1123029"/>
    <lineage>
        <taxon>Bacteria</taxon>
        <taxon>Pseudomonadati</taxon>
        <taxon>Pseudomonadota</taxon>
        <taxon>Alphaproteobacteria</taxon>
        <taxon>Hyphomicrobiales</taxon>
        <taxon>Segnochrobactraceae</taxon>
        <taxon>Pseudoxanthobacter</taxon>
    </lineage>
</organism>
<dbReference type="InterPro" id="IPR041205">
    <property type="entry name" value="ScsC_N"/>
</dbReference>
<evidence type="ECO:0000313" key="7">
    <source>
        <dbReference type="EMBL" id="SHO61381.1"/>
    </source>
</evidence>
<dbReference type="Proteomes" id="UP000186406">
    <property type="component" value="Unassembled WGS sequence"/>
</dbReference>
<evidence type="ECO:0000256" key="1">
    <source>
        <dbReference type="ARBA" id="ARBA00022729"/>
    </source>
</evidence>
<protein>
    <submittedName>
        <fullName evidence="7">Protein-disulfide isomerase</fullName>
    </submittedName>
</protein>
<dbReference type="InterPro" id="IPR036249">
    <property type="entry name" value="Thioredoxin-like_sf"/>
</dbReference>
<evidence type="ECO:0000256" key="5">
    <source>
        <dbReference type="SAM" id="SignalP"/>
    </source>
</evidence>
<feature type="signal peptide" evidence="5">
    <location>
        <begin position="1"/>
        <end position="30"/>
    </location>
</feature>
<evidence type="ECO:0000256" key="2">
    <source>
        <dbReference type="ARBA" id="ARBA00023002"/>
    </source>
</evidence>
<evidence type="ECO:0000256" key="4">
    <source>
        <dbReference type="ARBA" id="ARBA00023284"/>
    </source>
</evidence>
<keyword evidence="8" id="KW-1185">Reference proteome</keyword>
<gene>
    <name evidence="7" type="ORF">SAMN02745172_00748</name>
</gene>
<feature type="domain" description="Thioredoxin" evidence="6">
    <location>
        <begin position="74"/>
        <end position="264"/>
    </location>
</feature>
<dbReference type="PANTHER" id="PTHR13887:SF14">
    <property type="entry name" value="DISULFIDE BOND FORMATION PROTEIN D"/>
    <property type="match status" value="1"/>
</dbReference>
<dbReference type="RefSeq" id="WP_073625784.1">
    <property type="nucleotide sequence ID" value="NZ_FRXO01000001.1"/>
</dbReference>
<dbReference type="PANTHER" id="PTHR13887">
    <property type="entry name" value="GLUTATHIONE S-TRANSFERASE KAPPA"/>
    <property type="match status" value="1"/>
</dbReference>
<dbReference type="OrthoDB" id="9780147at2"/>
<name>A0A1M7Z8Y5_9HYPH</name>
<dbReference type="CDD" id="cd03023">
    <property type="entry name" value="DsbA_Com1_like"/>
    <property type="match status" value="1"/>
</dbReference>
<dbReference type="InterPro" id="IPR001853">
    <property type="entry name" value="DSBA-like_thioredoxin_dom"/>
</dbReference>
<keyword evidence="4" id="KW-0676">Redox-active center</keyword>
<reference evidence="7 8" key="1">
    <citation type="submission" date="2016-12" db="EMBL/GenBank/DDBJ databases">
        <authorList>
            <person name="Song W.-J."/>
            <person name="Kurnit D.M."/>
        </authorList>
    </citation>
    <scope>NUCLEOTIDE SEQUENCE [LARGE SCALE GENOMIC DNA]</scope>
    <source>
        <strain evidence="7 8">DSM 19599</strain>
    </source>
</reference>